<name>A0A2R4XID6_9BURK</name>
<sequence>MCQHLSVWSKQRDGFVVTTGVVTEPVLNKVQIKTRGHCPQKLATLAGDLSGKRNQSTRVDRLPGTKHMHLENR</sequence>
<feature type="region of interest" description="Disordered" evidence="1">
    <location>
        <begin position="45"/>
        <end position="73"/>
    </location>
</feature>
<gene>
    <name evidence="2" type="ORF">DBV39_07530</name>
</gene>
<keyword evidence="3" id="KW-1185">Reference proteome</keyword>
<feature type="compositionally biased region" description="Basic and acidic residues" evidence="1">
    <location>
        <begin position="58"/>
        <end position="73"/>
    </location>
</feature>
<accession>A0A2R4XID6</accession>
<proteinExistence type="predicted"/>
<evidence type="ECO:0000313" key="2">
    <source>
        <dbReference type="EMBL" id="AWB33582.1"/>
    </source>
</evidence>
<evidence type="ECO:0000256" key="1">
    <source>
        <dbReference type="SAM" id="MobiDB-lite"/>
    </source>
</evidence>
<organism evidence="2 3">
    <name type="scientific">Orrella marina</name>
    <dbReference type="NCBI Taxonomy" id="2163011"/>
    <lineage>
        <taxon>Bacteria</taxon>
        <taxon>Pseudomonadati</taxon>
        <taxon>Pseudomonadota</taxon>
        <taxon>Betaproteobacteria</taxon>
        <taxon>Burkholderiales</taxon>
        <taxon>Alcaligenaceae</taxon>
        <taxon>Orrella</taxon>
    </lineage>
</organism>
<dbReference type="KEGG" id="boz:DBV39_07530"/>
<protein>
    <submittedName>
        <fullName evidence="2">Uncharacterized protein</fullName>
    </submittedName>
</protein>
<reference evidence="2 3" key="1">
    <citation type="submission" date="2018-04" db="EMBL/GenBank/DDBJ databases">
        <title>Bordetella sp. HZ20 isolated from seawater.</title>
        <authorList>
            <person name="Sun C."/>
        </authorList>
    </citation>
    <scope>NUCLEOTIDE SEQUENCE [LARGE SCALE GENOMIC DNA]</scope>
    <source>
        <strain evidence="2 3">HZ20</strain>
    </source>
</reference>
<dbReference type="Proteomes" id="UP000244571">
    <property type="component" value="Chromosome"/>
</dbReference>
<evidence type="ECO:0000313" key="3">
    <source>
        <dbReference type="Proteomes" id="UP000244571"/>
    </source>
</evidence>
<dbReference type="EMBL" id="CP028901">
    <property type="protein sequence ID" value="AWB33582.1"/>
    <property type="molecule type" value="Genomic_DNA"/>
</dbReference>
<dbReference type="AlphaFoldDB" id="A0A2R4XID6"/>